<evidence type="ECO:0000313" key="4">
    <source>
        <dbReference type="Proteomes" id="UP000219111"/>
    </source>
</evidence>
<keyword evidence="1" id="KW-0472">Membrane</keyword>
<keyword evidence="1" id="KW-1133">Transmembrane helix</keyword>
<dbReference type="Gene3D" id="1.20.144.10">
    <property type="entry name" value="Phosphatidic acid phosphatase type 2/haloperoxidase"/>
    <property type="match status" value="1"/>
</dbReference>
<feature type="transmembrane region" description="Helical" evidence="1">
    <location>
        <begin position="120"/>
        <end position="139"/>
    </location>
</feature>
<evidence type="ECO:0000256" key="1">
    <source>
        <dbReference type="SAM" id="Phobius"/>
    </source>
</evidence>
<dbReference type="AlphaFoldDB" id="A0A285THX2"/>
<feature type="transmembrane region" description="Helical" evidence="1">
    <location>
        <begin position="22"/>
        <end position="44"/>
    </location>
</feature>
<proteinExistence type="predicted"/>
<dbReference type="InterPro" id="IPR000326">
    <property type="entry name" value="PAP2/HPO"/>
</dbReference>
<dbReference type="Pfam" id="PF01569">
    <property type="entry name" value="PAP2"/>
    <property type="match status" value="1"/>
</dbReference>
<dbReference type="InterPro" id="IPR036938">
    <property type="entry name" value="PAP2/HPO_sf"/>
</dbReference>
<dbReference type="EMBL" id="OBMT01000024">
    <property type="protein sequence ID" value="SOC21567.1"/>
    <property type="molecule type" value="Genomic_DNA"/>
</dbReference>
<gene>
    <name evidence="3" type="ORF">SAMN05877831_1243</name>
</gene>
<protein>
    <submittedName>
        <fullName evidence="3">Undecaprenyl-diphosphatase</fullName>
    </submittedName>
</protein>
<dbReference type="PANTHER" id="PTHR14969">
    <property type="entry name" value="SPHINGOSINE-1-PHOSPHATE PHOSPHOHYDROLASE"/>
    <property type="match status" value="1"/>
</dbReference>
<feature type="transmembrane region" description="Helical" evidence="1">
    <location>
        <begin position="145"/>
        <end position="163"/>
    </location>
</feature>
<keyword evidence="4" id="KW-1185">Reference proteome</keyword>
<evidence type="ECO:0000313" key="3">
    <source>
        <dbReference type="EMBL" id="SOC21567.1"/>
    </source>
</evidence>
<dbReference type="Proteomes" id="UP000219111">
    <property type="component" value="Unassembled WGS sequence"/>
</dbReference>
<feature type="transmembrane region" description="Helical" evidence="1">
    <location>
        <begin position="94"/>
        <end position="113"/>
    </location>
</feature>
<dbReference type="RefSeq" id="WP_097071464.1">
    <property type="nucleotide sequence ID" value="NZ_OBMT01000024.1"/>
</dbReference>
<dbReference type="OrthoDB" id="9801622at2"/>
<sequence>MDAAITHCINSLAGQVPLVDGAMIALTQAGIPLMVAIVALHWWGRDDRRHAALCAGLAFLLGLAINQALLLEIHRLRPYETGVTRLLIAPSADWSFPSDHATAAFAIAVSFALQALPRRALAFLAVAVLVSLSRVYVGTHYLGDVSGGAATGALAALLVRMTWREGNRLDRLATSLL</sequence>
<dbReference type="SUPFAM" id="SSF48317">
    <property type="entry name" value="Acid phosphatase/Vanadium-dependent haloperoxidase"/>
    <property type="match status" value="1"/>
</dbReference>
<feature type="transmembrane region" description="Helical" evidence="1">
    <location>
        <begin position="51"/>
        <end position="74"/>
    </location>
</feature>
<feature type="domain" description="Phosphatidic acid phosphatase type 2/haloperoxidase" evidence="2">
    <location>
        <begin position="52"/>
        <end position="160"/>
    </location>
</feature>
<reference evidence="4" key="1">
    <citation type="submission" date="2017-08" db="EMBL/GenBank/DDBJ databases">
        <authorList>
            <person name="Varghese N."/>
            <person name="Submissions S."/>
        </authorList>
    </citation>
    <scope>NUCLEOTIDE SEQUENCE [LARGE SCALE GENOMIC DNA]</scope>
    <source>
        <strain evidence="4">JA276</strain>
    </source>
</reference>
<keyword evidence="1" id="KW-0812">Transmembrane</keyword>
<name>A0A285THX2_9RHOB</name>
<accession>A0A285THX2</accession>
<evidence type="ECO:0000259" key="2">
    <source>
        <dbReference type="SMART" id="SM00014"/>
    </source>
</evidence>
<organism evidence="3 4">
    <name type="scientific">Rhodobacter maris</name>
    <dbReference type="NCBI Taxonomy" id="446682"/>
    <lineage>
        <taxon>Bacteria</taxon>
        <taxon>Pseudomonadati</taxon>
        <taxon>Pseudomonadota</taxon>
        <taxon>Alphaproteobacteria</taxon>
        <taxon>Rhodobacterales</taxon>
        <taxon>Rhodobacter group</taxon>
        <taxon>Rhodobacter</taxon>
    </lineage>
</organism>
<dbReference type="PANTHER" id="PTHR14969:SF13">
    <property type="entry name" value="AT30094P"/>
    <property type="match status" value="1"/>
</dbReference>
<dbReference type="SMART" id="SM00014">
    <property type="entry name" value="acidPPc"/>
    <property type="match status" value="1"/>
</dbReference>